<dbReference type="Proteomes" id="UP000299102">
    <property type="component" value="Unassembled WGS sequence"/>
</dbReference>
<sequence>MDNKGVILASNFVGIGEQDKKWTLPMIFHAIDLSLSNSWLEYQADCAICKIPVKNILDLLHFRQRVADSLLNMGQPLNNRKRKRLSSGSNSPISTPTSTPTRRLLVEMRSIS</sequence>
<evidence type="ECO:0000313" key="2">
    <source>
        <dbReference type="EMBL" id="GBP18809.1"/>
    </source>
</evidence>
<dbReference type="PANTHER" id="PTHR47272:SF2">
    <property type="entry name" value="PIGGYBAC TRANSPOSABLE ELEMENT-DERIVED PROTEIN 3-LIKE"/>
    <property type="match status" value="1"/>
</dbReference>
<organism evidence="2 3">
    <name type="scientific">Eumeta variegata</name>
    <name type="common">Bagworm moth</name>
    <name type="synonym">Eumeta japonica</name>
    <dbReference type="NCBI Taxonomy" id="151549"/>
    <lineage>
        <taxon>Eukaryota</taxon>
        <taxon>Metazoa</taxon>
        <taxon>Ecdysozoa</taxon>
        <taxon>Arthropoda</taxon>
        <taxon>Hexapoda</taxon>
        <taxon>Insecta</taxon>
        <taxon>Pterygota</taxon>
        <taxon>Neoptera</taxon>
        <taxon>Endopterygota</taxon>
        <taxon>Lepidoptera</taxon>
        <taxon>Glossata</taxon>
        <taxon>Ditrysia</taxon>
        <taxon>Tineoidea</taxon>
        <taxon>Psychidae</taxon>
        <taxon>Oiketicinae</taxon>
        <taxon>Eumeta</taxon>
    </lineage>
</organism>
<proteinExistence type="predicted"/>
<protein>
    <submittedName>
        <fullName evidence="2">Uncharacterized protein</fullName>
    </submittedName>
</protein>
<name>A0A4C1TXN6_EUMVA</name>
<evidence type="ECO:0000256" key="1">
    <source>
        <dbReference type="SAM" id="MobiDB-lite"/>
    </source>
</evidence>
<gene>
    <name evidence="2" type="ORF">EVAR_93237_1</name>
</gene>
<dbReference type="OrthoDB" id="123207at2759"/>
<keyword evidence="3" id="KW-1185">Reference proteome</keyword>
<evidence type="ECO:0000313" key="3">
    <source>
        <dbReference type="Proteomes" id="UP000299102"/>
    </source>
</evidence>
<comment type="caution">
    <text evidence="2">The sequence shown here is derived from an EMBL/GenBank/DDBJ whole genome shotgun (WGS) entry which is preliminary data.</text>
</comment>
<feature type="compositionally biased region" description="Low complexity" evidence="1">
    <location>
        <begin position="86"/>
        <end position="101"/>
    </location>
</feature>
<accession>A0A4C1TXN6</accession>
<dbReference type="AlphaFoldDB" id="A0A4C1TXN6"/>
<dbReference type="EMBL" id="BGZK01000101">
    <property type="protein sequence ID" value="GBP18809.1"/>
    <property type="molecule type" value="Genomic_DNA"/>
</dbReference>
<feature type="region of interest" description="Disordered" evidence="1">
    <location>
        <begin position="73"/>
        <end position="104"/>
    </location>
</feature>
<reference evidence="2 3" key="1">
    <citation type="journal article" date="2019" name="Commun. Biol.">
        <title>The bagworm genome reveals a unique fibroin gene that provides high tensile strength.</title>
        <authorList>
            <person name="Kono N."/>
            <person name="Nakamura H."/>
            <person name="Ohtoshi R."/>
            <person name="Tomita M."/>
            <person name="Numata K."/>
            <person name="Arakawa K."/>
        </authorList>
    </citation>
    <scope>NUCLEOTIDE SEQUENCE [LARGE SCALE GENOMIC DNA]</scope>
</reference>
<dbReference type="PANTHER" id="PTHR47272">
    <property type="entry name" value="DDE_TNP_1_7 DOMAIN-CONTAINING PROTEIN"/>
    <property type="match status" value="1"/>
</dbReference>
<dbReference type="STRING" id="151549.A0A4C1TXN6"/>